<organism evidence="3 4">
    <name type="scientific">Sphaerobolus stellatus (strain SS14)</name>
    <dbReference type="NCBI Taxonomy" id="990650"/>
    <lineage>
        <taxon>Eukaryota</taxon>
        <taxon>Fungi</taxon>
        <taxon>Dikarya</taxon>
        <taxon>Basidiomycota</taxon>
        <taxon>Agaricomycotina</taxon>
        <taxon>Agaricomycetes</taxon>
        <taxon>Phallomycetidae</taxon>
        <taxon>Geastrales</taxon>
        <taxon>Sphaerobolaceae</taxon>
        <taxon>Sphaerobolus</taxon>
    </lineage>
</organism>
<feature type="transmembrane region" description="Helical" evidence="1">
    <location>
        <begin position="96"/>
        <end position="115"/>
    </location>
</feature>
<feature type="transmembrane region" description="Helical" evidence="1">
    <location>
        <begin position="219"/>
        <end position="240"/>
    </location>
</feature>
<dbReference type="Proteomes" id="UP000054279">
    <property type="component" value="Unassembled WGS sequence"/>
</dbReference>
<keyword evidence="1" id="KW-0812">Transmembrane</keyword>
<keyword evidence="1" id="KW-0472">Membrane</keyword>
<feature type="transmembrane region" description="Helical" evidence="1">
    <location>
        <begin position="15"/>
        <end position="35"/>
    </location>
</feature>
<proteinExistence type="predicted"/>
<dbReference type="Pfam" id="PF20151">
    <property type="entry name" value="DUF6533"/>
    <property type="match status" value="1"/>
</dbReference>
<keyword evidence="4" id="KW-1185">Reference proteome</keyword>
<dbReference type="AlphaFoldDB" id="A0A0C9UCU9"/>
<accession>A0A0C9UCU9</accession>
<dbReference type="OrthoDB" id="3251775at2759"/>
<gene>
    <name evidence="3" type="ORF">M422DRAFT_256092</name>
</gene>
<dbReference type="EMBL" id="KN837140">
    <property type="protein sequence ID" value="KIJ40908.1"/>
    <property type="molecule type" value="Genomic_DNA"/>
</dbReference>
<dbReference type="HOGENOM" id="CLU_035509_1_1_1"/>
<feature type="domain" description="DUF6533" evidence="2">
    <location>
        <begin position="18"/>
        <end position="62"/>
    </location>
</feature>
<evidence type="ECO:0000259" key="2">
    <source>
        <dbReference type="Pfam" id="PF20151"/>
    </source>
</evidence>
<feature type="transmembrane region" description="Helical" evidence="1">
    <location>
        <begin position="246"/>
        <end position="264"/>
    </location>
</feature>
<evidence type="ECO:0000313" key="4">
    <source>
        <dbReference type="Proteomes" id="UP000054279"/>
    </source>
</evidence>
<evidence type="ECO:0000313" key="3">
    <source>
        <dbReference type="EMBL" id="KIJ40908.1"/>
    </source>
</evidence>
<feature type="transmembrane region" description="Helical" evidence="1">
    <location>
        <begin position="176"/>
        <end position="199"/>
    </location>
</feature>
<name>A0A0C9UCU9_SPHS4</name>
<sequence length="340" mass="38171">MSTQELSNAVLAARISSYVSVGCSVVVFYDHLVLLPQEIRLIWSSKPSMWRTLFLLNRYVVPPCFIWMVYQLSNLSLASYSTLVSSIGQVAQRHQVIYRILIAVAALQQPAAFVFHRVYTIWNKRQFILIILVTSYACTYIGTVVLSIIAVVRFIIPDVSLDIQVACAAHGRSPFLVGAYSLPVILDLILLILTCWNALDRPIVTEHSTVMIGLVRDGIVYFAISLSLRLFNIVVFTRLGPEYINLSWPALWAIITAVVNRMILFGTNELREVQQQGFDPKGRLLGQLDLPFLLQNGIGSHTYLEPEDSSQGHSDSPTGTDIPLHSFLPKLEVSSRMSWF</sequence>
<feature type="transmembrane region" description="Helical" evidence="1">
    <location>
        <begin position="56"/>
        <end position="76"/>
    </location>
</feature>
<protein>
    <recommendedName>
        <fullName evidence="2">DUF6533 domain-containing protein</fullName>
    </recommendedName>
</protein>
<keyword evidence="1" id="KW-1133">Transmembrane helix</keyword>
<feature type="transmembrane region" description="Helical" evidence="1">
    <location>
        <begin position="127"/>
        <end position="156"/>
    </location>
</feature>
<evidence type="ECO:0000256" key="1">
    <source>
        <dbReference type="SAM" id="Phobius"/>
    </source>
</evidence>
<reference evidence="3 4" key="1">
    <citation type="submission" date="2014-06" db="EMBL/GenBank/DDBJ databases">
        <title>Evolutionary Origins and Diversification of the Mycorrhizal Mutualists.</title>
        <authorList>
            <consortium name="DOE Joint Genome Institute"/>
            <consortium name="Mycorrhizal Genomics Consortium"/>
            <person name="Kohler A."/>
            <person name="Kuo A."/>
            <person name="Nagy L.G."/>
            <person name="Floudas D."/>
            <person name="Copeland A."/>
            <person name="Barry K.W."/>
            <person name="Cichocki N."/>
            <person name="Veneault-Fourrey C."/>
            <person name="LaButti K."/>
            <person name="Lindquist E.A."/>
            <person name="Lipzen A."/>
            <person name="Lundell T."/>
            <person name="Morin E."/>
            <person name="Murat C."/>
            <person name="Riley R."/>
            <person name="Ohm R."/>
            <person name="Sun H."/>
            <person name="Tunlid A."/>
            <person name="Henrissat B."/>
            <person name="Grigoriev I.V."/>
            <person name="Hibbett D.S."/>
            <person name="Martin F."/>
        </authorList>
    </citation>
    <scope>NUCLEOTIDE SEQUENCE [LARGE SCALE GENOMIC DNA]</scope>
    <source>
        <strain evidence="3 4">SS14</strain>
    </source>
</reference>
<dbReference type="InterPro" id="IPR045340">
    <property type="entry name" value="DUF6533"/>
</dbReference>